<feature type="transmembrane region" description="Helical" evidence="2">
    <location>
        <begin position="133"/>
        <end position="156"/>
    </location>
</feature>
<evidence type="ECO:0000256" key="1">
    <source>
        <dbReference type="SAM" id="MobiDB-lite"/>
    </source>
</evidence>
<feature type="transmembrane region" description="Helical" evidence="2">
    <location>
        <begin position="268"/>
        <end position="290"/>
    </location>
</feature>
<gene>
    <name evidence="4" type="ORF">EUA98_15080</name>
</gene>
<comment type="caution">
    <text evidence="4">The sequence shown here is derived from an EMBL/GenBank/DDBJ whole genome shotgun (WGS) entry which is preliminary data.</text>
</comment>
<dbReference type="Pfam" id="PF25231">
    <property type="entry name" value="DUF7847"/>
    <property type="match status" value="1"/>
</dbReference>
<dbReference type="PANTHER" id="PTHR33133">
    <property type="entry name" value="OS08G0107100 PROTEIN-RELATED"/>
    <property type="match status" value="1"/>
</dbReference>
<feature type="compositionally biased region" description="Polar residues" evidence="1">
    <location>
        <begin position="1"/>
        <end position="13"/>
    </location>
</feature>
<dbReference type="AlphaFoldDB" id="A0A4Q5MX60"/>
<dbReference type="Proteomes" id="UP000293764">
    <property type="component" value="Unassembled WGS sequence"/>
</dbReference>
<evidence type="ECO:0000313" key="4">
    <source>
        <dbReference type="EMBL" id="RYV50185.1"/>
    </source>
</evidence>
<feature type="compositionally biased region" description="Low complexity" evidence="1">
    <location>
        <begin position="17"/>
        <end position="37"/>
    </location>
</feature>
<evidence type="ECO:0000259" key="3">
    <source>
        <dbReference type="Pfam" id="PF25231"/>
    </source>
</evidence>
<reference evidence="4 5" key="1">
    <citation type="submission" date="2019-01" db="EMBL/GenBank/DDBJ databases">
        <title>Novel species of Cellulomonas.</title>
        <authorList>
            <person name="Liu Q."/>
            <person name="Xin Y.-H."/>
        </authorList>
    </citation>
    <scope>NUCLEOTIDE SEQUENCE [LARGE SCALE GENOMIC DNA]</scope>
    <source>
        <strain evidence="4 5">HLT2-17</strain>
    </source>
</reference>
<feature type="domain" description="DUF7847" evidence="3">
    <location>
        <begin position="116"/>
        <end position="393"/>
    </location>
</feature>
<keyword evidence="2" id="KW-0472">Membrane</keyword>
<proteinExistence type="predicted"/>
<sequence>MTSPNHETPTTPGWASPARQPAEGPGAQQGPPQWTPQDIPQDSPQGAPQDAPRGPTPPPPGYYGPGQPGPGYAGASQPGPGYVGPGYANAPGYGPAGGYRPPAAQPGIVPLRPLGLGEILDGAFRAIRANPRVMFGLTALVVTITVALQTVVQWYVGGLLSGSLADATSTIDPTGELALTESIAPTIGPILTLPALALATTVLTGLLIVSVSRSVLGQKVTIGEVWREYKGRVGLVVVFTILLSVATVVVVAILVGIVVLLATNQHEILGVTVGLIGGATFFVAYVWVLVRTLLVPPAIMLEGAGLWSAVRRGWTLSRGSFWRLLGIYLLTSIIVSIVQGLITAPATIISTFVFQDPLSTSFGSLVLLGVANIVALTLTTVFTAAVVALLYVDVRMRREGLDVELARAAGATTA</sequence>
<protein>
    <recommendedName>
        <fullName evidence="3">DUF7847 domain-containing protein</fullName>
    </recommendedName>
</protein>
<accession>A0A4Q5MX60</accession>
<feature type="transmembrane region" description="Helical" evidence="2">
    <location>
        <begin position="321"/>
        <end position="342"/>
    </location>
</feature>
<dbReference type="OrthoDB" id="121140at2"/>
<dbReference type="EMBL" id="SDWW01000040">
    <property type="protein sequence ID" value="RYV50185.1"/>
    <property type="molecule type" value="Genomic_DNA"/>
</dbReference>
<evidence type="ECO:0000256" key="2">
    <source>
        <dbReference type="SAM" id="Phobius"/>
    </source>
</evidence>
<feature type="transmembrane region" description="Helical" evidence="2">
    <location>
        <begin position="190"/>
        <end position="212"/>
    </location>
</feature>
<evidence type="ECO:0000313" key="5">
    <source>
        <dbReference type="Proteomes" id="UP000293764"/>
    </source>
</evidence>
<organism evidence="4 5">
    <name type="scientific">Pengzhenrongella frigida</name>
    <dbReference type="NCBI Taxonomy" id="1259133"/>
    <lineage>
        <taxon>Bacteria</taxon>
        <taxon>Bacillati</taxon>
        <taxon>Actinomycetota</taxon>
        <taxon>Actinomycetes</taxon>
        <taxon>Micrococcales</taxon>
        <taxon>Pengzhenrongella</taxon>
    </lineage>
</organism>
<feature type="compositionally biased region" description="Gly residues" evidence="1">
    <location>
        <begin position="63"/>
        <end position="72"/>
    </location>
</feature>
<feature type="transmembrane region" description="Helical" evidence="2">
    <location>
        <begin position="233"/>
        <end position="262"/>
    </location>
</feature>
<keyword evidence="2" id="KW-0812">Transmembrane</keyword>
<feature type="transmembrane region" description="Helical" evidence="2">
    <location>
        <begin position="362"/>
        <end position="392"/>
    </location>
</feature>
<feature type="region of interest" description="Disordered" evidence="1">
    <location>
        <begin position="1"/>
        <end position="77"/>
    </location>
</feature>
<dbReference type="PANTHER" id="PTHR33133:SF1">
    <property type="entry name" value="EXPRESSED PROTEIN-RELATED"/>
    <property type="match status" value="1"/>
</dbReference>
<keyword evidence="2" id="KW-1133">Transmembrane helix</keyword>
<keyword evidence="5" id="KW-1185">Reference proteome</keyword>
<dbReference type="RefSeq" id="WP_130103516.1">
    <property type="nucleotide sequence ID" value="NZ_SDWW01000040.1"/>
</dbReference>
<name>A0A4Q5MX60_9MICO</name>
<dbReference type="InterPro" id="IPR057169">
    <property type="entry name" value="DUF7847"/>
</dbReference>